<dbReference type="SUPFAM" id="SSF144083">
    <property type="entry name" value="Magnesium transport protein CorA, transmembrane region"/>
    <property type="match status" value="1"/>
</dbReference>
<proteinExistence type="inferred from homology"/>
<evidence type="ECO:0000256" key="1">
    <source>
        <dbReference type="ARBA" id="ARBA00004651"/>
    </source>
</evidence>
<dbReference type="GO" id="GO:0005886">
    <property type="term" value="C:plasma membrane"/>
    <property type="evidence" value="ECO:0007669"/>
    <property type="project" value="UniProtKB-SubCell"/>
</dbReference>
<evidence type="ECO:0000256" key="3">
    <source>
        <dbReference type="ARBA" id="ARBA00022448"/>
    </source>
</evidence>
<comment type="subcellular location">
    <subcellularLocation>
        <location evidence="1">Cell membrane</location>
        <topology evidence="1">Multi-pass membrane protein</topology>
    </subcellularLocation>
</comment>
<dbReference type="GO" id="GO:0015095">
    <property type="term" value="F:magnesium ion transmembrane transporter activity"/>
    <property type="evidence" value="ECO:0007669"/>
    <property type="project" value="TreeGrafter"/>
</dbReference>
<protein>
    <recommendedName>
        <fullName evidence="11">Magnesium transport protein CorA</fullName>
    </recommendedName>
</protein>
<dbReference type="GO" id="GO:0000287">
    <property type="term" value="F:magnesium ion binding"/>
    <property type="evidence" value="ECO:0007669"/>
    <property type="project" value="TreeGrafter"/>
</dbReference>
<dbReference type="Proteomes" id="UP000176604">
    <property type="component" value="Unassembled WGS sequence"/>
</dbReference>
<dbReference type="InterPro" id="IPR045861">
    <property type="entry name" value="CorA_cytoplasmic_dom"/>
</dbReference>
<dbReference type="GO" id="GO:0050897">
    <property type="term" value="F:cobalt ion binding"/>
    <property type="evidence" value="ECO:0007669"/>
    <property type="project" value="TreeGrafter"/>
</dbReference>
<dbReference type="STRING" id="1802397.A3J43_03475"/>
<dbReference type="GO" id="GO:0015087">
    <property type="term" value="F:cobalt ion transmembrane transporter activity"/>
    <property type="evidence" value="ECO:0007669"/>
    <property type="project" value="TreeGrafter"/>
</dbReference>
<keyword evidence="4" id="KW-1003">Cell membrane</keyword>
<feature type="transmembrane region" description="Helical" evidence="8">
    <location>
        <begin position="282"/>
        <end position="301"/>
    </location>
</feature>
<feature type="transmembrane region" description="Helical" evidence="8">
    <location>
        <begin position="249"/>
        <end position="270"/>
    </location>
</feature>
<dbReference type="Gene3D" id="3.30.460.20">
    <property type="entry name" value="CorA soluble domain-like"/>
    <property type="match status" value="1"/>
</dbReference>
<evidence type="ECO:0000256" key="4">
    <source>
        <dbReference type="ARBA" id="ARBA00022475"/>
    </source>
</evidence>
<reference evidence="9 10" key="1">
    <citation type="journal article" date="2016" name="Nat. Commun.">
        <title>Thousands of microbial genomes shed light on interconnected biogeochemical processes in an aquifer system.</title>
        <authorList>
            <person name="Anantharaman K."/>
            <person name="Brown C.T."/>
            <person name="Hug L.A."/>
            <person name="Sharon I."/>
            <person name="Castelle C.J."/>
            <person name="Probst A.J."/>
            <person name="Thomas B.C."/>
            <person name="Singh A."/>
            <person name="Wilkins M.J."/>
            <person name="Karaoz U."/>
            <person name="Brodie E.L."/>
            <person name="Williams K.H."/>
            <person name="Hubbard S.S."/>
            <person name="Banfield J.F."/>
        </authorList>
    </citation>
    <scope>NUCLEOTIDE SEQUENCE [LARGE SCALE GENOMIC DNA]</scope>
</reference>
<dbReference type="Gene3D" id="1.20.58.340">
    <property type="entry name" value="Magnesium transport protein CorA, transmembrane region"/>
    <property type="match status" value="2"/>
</dbReference>
<dbReference type="InterPro" id="IPR045863">
    <property type="entry name" value="CorA_TM1_TM2"/>
</dbReference>
<keyword evidence="3" id="KW-0813">Transport</keyword>
<keyword evidence="6 8" id="KW-1133">Transmembrane helix</keyword>
<dbReference type="Pfam" id="PF01544">
    <property type="entry name" value="CorA"/>
    <property type="match status" value="1"/>
</dbReference>
<name>A0A1F7UNA4_9BACT</name>
<organism evidence="9 10">
    <name type="scientific">Candidatus Uhrbacteria bacterium RIFCSPHIGHO2_12_FULL_54_23</name>
    <dbReference type="NCBI Taxonomy" id="1802397"/>
    <lineage>
        <taxon>Bacteria</taxon>
        <taxon>Candidatus Uhriibacteriota</taxon>
    </lineage>
</organism>
<dbReference type="AlphaFoldDB" id="A0A1F7UNA4"/>
<evidence type="ECO:0000256" key="7">
    <source>
        <dbReference type="ARBA" id="ARBA00023136"/>
    </source>
</evidence>
<gene>
    <name evidence="9" type="ORF">A3J43_03475</name>
</gene>
<comment type="similarity">
    <text evidence="2">Belongs to the CorA metal ion transporter (MIT) (TC 1.A.35) family.</text>
</comment>
<evidence type="ECO:0000313" key="10">
    <source>
        <dbReference type="Proteomes" id="UP000176604"/>
    </source>
</evidence>
<evidence type="ECO:0000256" key="2">
    <source>
        <dbReference type="ARBA" id="ARBA00009765"/>
    </source>
</evidence>
<evidence type="ECO:0008006" key="11">
    <source>
        <dbReference type="Google" id="ProtNLM"/>
    </source>
</evidence>
<dbReference type="SUPFAM" id="SSF143865">
    <property type="entry name" value="CorA soluble domain-like"/>
    <property type="match status" value="1"/>
</dbReference>
<accession>A0A1F7UNA4</accession>
<evidence type="ECO:0000256" key="5">
    <source>
        <dbReference type="ARBA" id="ARBA00022692"/>
    </source>
</evidence>
<comment type="caution">
    <text evidence="9">The sequence shown here is derived from an EMBL/GenBank/DDBJ whole genome shotgun (WGS) entry which is preliminary data.</text>
</comment>
<dbReference type="CDD" id="cd12822">
    <property type="entry name" value="TmCorA-like"/>
    <property type="match status" value="1"/>
</dbReference>
<dbReference type="PANTHER" id="PTHR46494:SF1">
    <property type="entry name" value="CORA FAMILY METAL ION TRANSPORTER (EUROFUNG)"/>
    <property type="match status" value="1"/>
</dbReference>
<evidence type="ECO:0000313" key="9">
    <source>
        <dbReference type="EMBL" id="OGL79770.1"/>
    </source>
</evidence>
<dbReference type="PANTHER" id="PTHR46494">
    <property type="entry name" value="CORA FAMILY METAL ION TRANSPORTER (EUROFUNG)"/>
    <property type="match status" value="1"/>
</dbReference>
<keyword evidence="7 8" id="KW-0472">Membrane</keyword>
<dbReference type="InterPro" id="IPR002523">
    <property type="entry name" value="MgTranspt_CorA/ZnTranspt_ZntB"/>
</dbReference>
<evidence type="ECO:0000256" key="6">
    <source>
        <dbReference type="ARBA" id="ARBA00022989"/>
    </source>
</evidence>
<sequence length="307" mass="35341">MAALQELHTKRLRWIDIPRFGEDELEALRKEFDFHPLDLKACLPPLQRPRLVSYPEYSFMILQFPVYDRNSRKIVAVEVDLFIGKDFLISVHDGKHPAIGEFFAQCRQEISIRNNHLGESVPALLYELLNRLLASVFPMLNHVSQDIDGAEDHILSEDQQTVITELLILKRNIVNFRKIMQAHKHVIEKLVENHALPLSAAKLRLYFKGLIEQTKEIWDTLANYQDTVNALHDAHASLINTKSNQAVRILSAIAVITFPLTLIAAVFAMRTEGMPFVNHPHSFWYVVSGMALLASTMMILFKRRKWL</sequence>
<keyword evidence="5 8" id="KW-0812">Transmembrane</keyword>
<dbReference type="EMBL" id="MGEF01000001">
    <property type="protein sequence ID" value="OGL79770.1"/>
    <property type="molecule type" value="Genomic_DNA"/>
</dbReference>
<evidence type="ECO:0000256" key="8">
    <source>
        <dbReference type="SAM" id="Phobius"/>
    </source>
</evidence>